<protein>
    <submittedName>
        <fullName evidence="1">Uncharacterized protein</fullName>
    </submittedName>
</protein>
<accession>A0AAD8NMK2</accession>
<gene>
    <name evidence="1" type="ORF">QVD17_24055</name>
</gene>
<comment type="caution">
    <text evidence="1">The sequence shown here is derived from an EMBL/GenBank/DDBJ whole genome shotgun (WGS) entry which is preliminary data.</text>
</comment>
<dbReference type="EMBL" id="JAUHHV010000006">
    <property type="protein sequence ID" value="KAK1421590.1"/>
    <property type="molecule type" value="Genomic_DNA"/>
</dbReference>
<keyword evidence="2" id="KW-1185">Reference proteome</keyword>
<evidence type="ECO:0000313" key="2">
    <source>
        <dbReference type="Proteomes" id="UP001229421"/>
    </source>
</evidence>
<reference evidence="1" key="1">
    <citation type="journal article" date="2023" name="bioRxiv">
        <title>Improved chromosome-level genome assembly for marigold (Tagetes erecta).</title>
        <authorList>
            <person name="Jiang F."/>
            <person name="Yuan L."/>
            <person name="Wang S."/>
            <person name="Wang H."/>
            <person name="Xu D."/>
            <person name="Wang A."/>
            <person name="Fan W."/>
        </authorList>
    </citation>
    <scope>NUCLEOTIDE SEQUENCE</scope>
    <source>
        <strain evidence="1">WSJ</strain>
        <tissue evidence="1">Leaf</tissue>
    </source>
</reference>
<organism evidence="1 2">
    <name type="scientific">Tagetes erecta</name>
    <name type="common">African marigold</name>
    <dbReference type="NCBI Taxonomy" id="13708"/>
    <lineage>
        <taxon>Eukaryota</taxon>
        <taxon>Viridiplantae</taxon>
        <taxon>Streptophyta</taxon>
        <taxon>Embryophyta</taxon>
        <taxon>Tracheophyta</taxon>
        <taxon>Spermatophyta</taxon>
        <taxon>Magnoliopsida</taxon>
        <taxon>eudicotyledons</taxon>
        <taxon>Gunneridae</taxon>
        <taxon>Pentapetalae</taxon>
        <taxon>asterids</taxon>
        <taxon>campanulids</taxon>
        <taxon>Asterales</taxon>
        <taxon>Asteraceae</taxon>
        <taxon>Asteroideae</taxon>
        <taxon>Heliantheae alliance</taxon>
        <taxon>Tageteae</taxon>
        <taxon>Tagetes</taxon>
    </lineage>
</organism>
<name>A0AAD8NMK2_TARER</name>
<sequence length="154" mass="17756">MTSVAKGRNKIIRILAYSNIILIDILVSFSEISEPAPLSAKSLDRIDAILKIPAIKKTFYLETLGSITASQSFMTDIHGKVINFVEMGVQHIFKESQQDKEKMSELMKIQPVEQALDKNFDKRYWDITSSKQLLEQLRGKPYENPKQEWQMHQL</sequence>
<dbReference type="Proteomes" id="UP001229421">
    <property type="component" value="Unassembled WGS sequence"/>
</dbReference>
<dbReference type="AlphaFoldDB" id="A0AAD8NMK2"/>
<proteinExistence type="predicted"/>
<evidence type="ECO:0000313" key="1">
    <source>
        <dbReference type="EMBL" id="KAK1421590.1"/>
    </source>
</evidence>